<dbReference type="InterPro" id="IPR006448">
    <property type="entry name" value="Phage_term_ssu_P27"/>
</dbReference>
<comment type="caution">
    <text evidence="1">The sequence shown here is derived from an EMBL/GenBank/DDBJ whole genome shotgun (WGS) entry which is preliminary data.</text>
</comment>
<dbReference type="EMBL" id="DVHA01000246">
    <property type="protein sequence ID" value="HIR61424.1"/>
    <property type="molecule type" value="Genomic_DNA"/>
</dbReference>
<sequence>MGRARKPLAAQKGDLTVARQVELEQAEAAVRTGADDLRRPPKWLIDPVAKKEWKRVVTELSQIGIVGNLDLNNIAGYCNAFSLYRRAVTALSSDGALFDKDAVDVMKKYADEMRRFAALCGLTIDSRLKAGAYMAEKKQQDISDQFGDI</sequence>
<reference evidence="1" key="1">
    <citation type="submission" date="2020-10" db="EMBL/GenBank/DDBJ databases">
        <authorList>
            <person name="Gilroy R."/>
        </authorList>
    </citation>
    <scope>NUCLEOTIDE SEQUENCE</scope>
    <source>
        <strain evidence="1">CHK189-12415</strain>
    </source>
</reference>
<proteinExistence type="predicted"/>
<dbReference type="Pfam" id="PF05119">
    <property type="entry name" value="Terminase_4"/>
    <property type="match status" value="1"/>
</dbReference>
<evidence type="ECO:0000313" key="2">
    <source>
        <dbReference type="Proteomes" id="UP000824241"/>
    </source>
</evidence>
<gene>
    <name evidence="1" type="ORF">IAB37_07630</name>
</gene>
<dbReference type="Proteomes" id="UP000824241">
    <property type="component" value="Unassembled WGS sequence"/>
</dbReference>
<reference evidence="1" key="2">
    <citation type="journal article" date="2021" name="PeerJ">
        <title>Extensive microbial diversity within the chicken gut microbiome revealed by metagenomics and culture.</title>
        <authorList>
            <person name="Gilroy R."/>
            <person name="Ravi A."/>
            <person name="Getino M."/>
            <person name="Pursley I."/>
            <person name="Horton D.L."/>
            <person name="Alikhan N.F."/>
            <person name="Baker D."/>
            <person name="Gharbi K."/>
            <person name="Hall N."/>
            <person name="Watson M."/>
            <person name="Adriaenssens E.M."/>
            <person name="Foster-Nyarko E."/>
            <person name="Jarju S."/>
            <person name="Secka A."/>
            <person name="Antonio M."/>
            <person name="Oren A."/>
            <person name="Chaudhuri R.R."/>
            <person name="La Ragione R."/>
            <person name="Hildebrand F."/>
            <person name="Pallen M.J."/>
        </authorList>
    </citation>
    <scope>NUCLEOTIDE SEQUENCE</scope>
    <source>
        <strain evidence="1">CHK189-12415</strain>
    </source>
</reference>
<name>A0A9D1DYD8_9FIRM</name>
<organism evidence="1 2">
    <name type="scientific">Candidatus Faecivivens stercoravium</name>
    <dbReference type="NCBI Taxonomy" id="2840803"/>
    <lineage>
        <taxon>Bacteria</taxon>
        <taxon>Bacillati</taxon>
        <taxon>Bacillota</taxon>
        <taxon>Clostridia</taxon>
        <taxon>Eubacteriales</taxon>
        <taxon>Oscillospiraceae</taxon>
        <taxon>Oscillospiraceae incertae sedis</taxon>
        <taxon>Candidatus Faecivivens</taxon>
    </lineage>
</organism>
<protein>
    <submittedName>
        <fullName evidence="1">Phage terminase small subunit P27 family</fullName>
    </submittedName>
</protein>
<evidence type="ECO:0000313" key="1">
    <source>
        <dbReference type="EMBL" id="HIR61424.1"/>
    </source>
</evidence>
<accession>A0A9D1DYD8</accession>
<dbReference type="NCBIfam" id="TIGR01558">
    <property type="entry name" value="sm_term_P27"/>
    <property type="match status" value="1"/>
</dbReference>
<dbReference type="AlphaFoldDB" id="A0A9D1DYD8"/>